<reference evidence="1 2" key="1">
    <citation type="journal article" date="2008" name="PLoS ONE">
        <title>A recalibrated molecular clock and independent origins for the cholera pandemic clones.</title>
        <authorList>
            <person name="Feng L."/>
            <person name="Reeves P.R."/>
            <person name="Lan R."/>
            <person name="Ren Y."/>
            <person name="Gao C."/>
            <person name="Zhou Z."/>
            <person name="Ren Y."/>
            <person name="Cheng J."/>
            <person name="Wang W."/>
            <person name="Wang J."/>
            <person name="Qian W."/>
            <person name="Li D."/>
            <person name="Wang L."/>
        </authorList>
    </citation>
    <scope>NUCLEOTIDE SEQUENCE [LARGE SCALE GENOMIC DNA]</scope>
    <source>
        <strain evidence="1 2">M66-2</strain>
    </source>
</reference>
<gene>
    <name evidence="1" type="ordered locus">VCM66_0246</name>
</gene>
<dbReference type="HOGENOM" id="CLU_3350116_0_0_6"/>
<accession>C3LQL8</accession>
<sequence length="46" mass="5547">MLQSQVFLMVFDYLVPSYPIFLQNYANDQHHESGKRYSSKLQFGRY</sequence>
<dbReference type="KEGG" id="vcm:VCM66_0246"/>
<dbReference type="EMBL" id="CP001233">
    <property type="protein sequence ID" value="ACP04576.1"/>
    <property type="molecule type" value="Genomic_DNA"/>
</dbReference>
<dbReference type="Proteomes" id="UP000001217">
    <property type="component" value="Chromosome I"/>
</dbReference>
<name>C3LQL8_VIBCM</name>
<proteinExistence type="predicted"/>
<dbReference type="AlphaFoldDB" id="C3LQL8"/>
<evidence type="ECO:0000313" key="1">
    <source>
        <dbReference type="EMBL" id="ACP04576.1"/>
    </source>
</evidence>
<evidence type="ECO:0000313" key="2">
    <source>
        <dbReference type="Proteomes" id="UP000001217"/>
    </source>
</evidence>
<protein>
    <submittedName>
        <fullName evidence="1">Uncharacterized protein</fullName>
    </submittedName>
</protein>
<organism evidence="1 2">
    <name type="scientific">Vibrio cholerae serotype O1 (strain M66-2)</name>
    <dbReference type="NCBI Taxonomy" id="579112"/>
    <lineage>
        <taxon>Bacteria</taxon>
        <taxon>Pseudomonadati</taxon>
        <taxon>Pseudomonadota</taxon>
        <taxon>Gammaproteobacteria</taxon>
        <taxon>Vibrionales</taxon>
        <taxon>Vibrionaceae</taxon>
        <taxon>Vibrio</taxon>
    </lineage>
</organism>